<feature type="region of interest" description="Disordered" evidence="1">
    <location>
        <begin position="58"/>
        <end position="175"/>
    </location>
</feature>
<evidence type="ECO:0000256" key="2">
    <source>
        <dbReference type="SAM" id="SignalP"/>
    </source>
</evidence>
<reference evidence="4" key="1">
    <citation type="journal article" date="2019" name="Int. J. Syst. Evol. Microbiol.">
        <title>The Global Catalogue of Microorganisms (GCM) 10K type strain sequencing project: providing services to taxonomists for standard genome sequencing and annotation.</title>
        <authorList>
            <consortium name="The Broad Institute Genomics Platform"/>
            <consortium name="The Broad Institute Genome Sequencing Center for Infectious Disease"/>
            <person name="Wu L."/>
            <person name="Ma J."/>
        </authorList>
    </citation>
    <scope>NUCLEOTIDE SEQUENCE [LARGE SCALE GENOMIC DNA]</scope>
    <source>
        <strain evidence="4">CGMCC 1.15795</strain>
    </source>
</reference>
<protein>
    <submittedName>
        <fullName evidence="3">Uncharacterized protein</fullName>
    </submittedName>
</protein>
<sequence length="175" mass="19325">MRKLIAICALLLSASAAQAQADKNPAVTKLPGEEKLSIRERAERDFLMPIRHKKMAEATKATASSAELESTAAPELDATAHYAEAAEARPEDIAFVARTERHTSLRHHSRTRSARHHSAATKAKATKRSSKAKKTTAHRSTKKVAARKTKTKTKKATVHHTAKKVTKTKAKRHRR</sequence>
<feature type="compositionally biased region" description="Basic and acidic residues" evidence="1">
    <location>
        <begin position="84"/>
        <end position="103"/>
    </location>
</feature>
<dbReference type="RefSeq" id="WP_382317632.1">
    <property type="nucleotide sequence ID" value="NZ_JBHUFD010000018.1"/>
</dbReference>
<dbReference type="EMBL" id="JBHUFD010000018">
    <property type="protein sequence ID" value="MFD1875183.1"/>
    <property type="molecule type" value="Genomic_DNA"/>
</dbReference>
<gene>
    <name evidence="3" type="ORF">ACFSDX_22305</name>
</gene>
<comment type="caution">
    <text evidence="3">The sequence shown here is derived from an EMBL/GenBank/DDBJ whole genome shotgun (WGS) entry which is preliminary data.</text>
</comment>
<feature type="signal peptide" evidence="2">
    <location>
        <begin position="1"/>
        <end position="19"/>
    </location>
</feature>
<dbReference type="Proteomes" id="UP001597197">
    <property type="component" value="Unassembled WGS sequence"/>
</dbReference>
<feature type="compositionally biased region" description="Low complexity" evidence="1">
    <location>
        <begin position="58"/>
        <end position="83"/>
    </location>
</feature>
<proteinExistence type="predicted"/>
<keyword evidence="4" id="KW-1185">Reference proteome</keyword>
<feature type="chain" id="PRO_5045693994" evidence="2">
    <location>
        <begin position="20"/>
        <end position="175"/>
    </location>
</feature>
<accession>A0ABW4QZY0</accession>
<organism evidence="3 4">
    <name type="scientific">Hymenobacter bucti</name>
    <dbReference type="NCBI Taxonomy" id="1844114"/>
    <lineage>
        <taxon>Bacteria</taxon>
        <taxon>Pseudomonadati</taxon>
        <taxon>Bacteroidota</taxon>
        <taxon>Cytophagia</taxon>
        <taxon>Cytophagales</taxon>
        <taxon>Hymenobacteraceae</taxon>
        <taxon>Hymenobacter</taxon>
    </lineage>
</organism>
<keyword evidence="2" id="KW-0732">Signal</keyword>
<evidence type="ECO:0000313" key="3">
    <source>
        <dbReference type="EMBL" id="MFD1875183.1"/>
    </source>
</evidence>
<evidence type="ECO:0000256" key="1">
    <source>
        <dbReference type="SAM" id="MobiDB-lite"/>
    </source>
</evidence>
<name>A0ABW4QZY0_9BACT</name>
<feature type="compositionally biased region" description="Basic residues" evidence="1">
    <location>
        <begin position="104"/>
        <end position="175"/>
    </location>
</feature>
<evidence type="ECO:0000313" key="4">
    <source>
        <dbReference type="Proteomes" id="UP001597197"/>
    </source>
</evidence>